<dbReference type="PANTHER" id="PTHR12631:SF10">
    <property type="entry name" value="BETA-XYLOSIDASE-LIKE PROTEIN-RELATED"/>
    <property type="match status" value="1"/>
</dbReference>
<dbReference type="AlphaFoldDB" id="X0WME6"/>
<accession>X0WME6</accession>
<dbReference type="InterPro" id="IPR051923">
    <property type="entry name" value="Glycosyl_Hydrolase_39"/>
</dbReference>
<evidence type="ECO:0000256" key="1">
    <source>
        <dbReference type="ARBA" id="ARBA00022801"/>
    </source>
</evidence>
<evidence type="ECO:0000313" key="5">
    <source>
        <dbReference type="EMBL" id="GAG13871.1"/>
    </source>
</evidence>
<dbReference type="SUPFAM" id="SSF51445">
    <property type="entry name" value="(Trans)glycosidases"/>
    <property type="match status" value="1"/>
</dbReference>
<dbReference type="InterPro" id="IPR001000">
    <property type="entry name" value="GH10_dom"/>
</dbReference>
<keyword evidence="2" id="KW-0119">Carbohydrate metabolism</keyword>
<keyword evidence="3" id="KW-0624">Polysaccharide degradation</keyword>
<protein>
    <recommendedName>
        <fullName evidence="4">GH10 domain-containing protein</fullName>
    </recommendedName>
</protein>
<feature type="non-terminal residue" evidence="5">
    <location>
        <position position="1"/>
    </location>
</feature>
<evidence type="ECO:0000256" key="3">
    <source>
        <dbReference type="ARBA" id="ARBA00023326"/>
    </source>
</evidence>
<gene>
    <name evidence="5" type="ORF">S01H1_35951</name>
</gene>
<reference evidence="5" key="1">
    <citation type="journal article" date="2014" name="Front. Microbiol.">
        <title>High frequency of phylogenetically diverse reductive dehalogenase-homologous genes in deep subseafloor sedimentary metagenomes.</title>
        <authorList>
            <person name="Kawai M."/>
            <person name="Futagami T."/>
            <person name="Toyoda A."/>
            <person name="Takaki Y."/>
            <person name="Nishi S."/>
            <person name="Hori S."/>
            <person name="Arai W."/>
            <person name="Tsubouchi T."/>
            <person name="Morono Y."/>
            <person name="Uchiyama I."/>
            <person name="Ito T."/>
            <person name="Fujiyama A."/>
            <person name="Inagaki F."/>
            <person name="Takami H."/>
        </authorList>
    </citation>
    <scope>NUCLEOTIDE SEQUENCE</scope>
    <source>
        <strain evidence="5">Expedition CK06-06</strain>
    </source>
</reference>
<name>X0WME6_9ZZZZ</name>
<evidence type="ECO:0000256" key="2">
    <source>
        <dbReference type="ARBA" id="ARBA00023277"/>
    </source>
</evidence>
<dbReference type="GO" id="GO:0000272">
    <property type="term" value="P:polysaccharide catabolic process"/>
    <property type="evidence" value="ECO:0007669"/>
    <property type="project" value="UniProtKB-KW"/>
</dbReference>
<feature type="non-terminal residue" evidence="5">
    <location>
        <position position="271"/>
    </location>
</feature>
<dbReference type="EMBL" id="BARS01022491">
    <property type="protein sequence ID" value="GAG13871.1"/>
    <property type="molecule type" value="Genomic_DNA"/>
</dbReference>
<evidence type="ECO:0000259" key="4">
    <source>
        <dbReference type="Pfam" id="PF00331"/>
    </source>
</evidence>
<feature type="domain" description="GH10" evidence="4">
    <location>
        <begin position="17"/>
        <end position="141"/>
    </location>
</feature>
<dbReference type="Pfam" id="PF00331">
    <property type="entry name" value="Glyco_hydro_10"/>
    <property type="match status" value="1"/>
</dbReference>
<dbReference type="PANTHER" id="PTHR12631">
    <property type="entry name" value="ALPHA-L-IDURONIDASE"/>
    <property type="match status" value="1"/>
</dbReference>
<dbReference type="GO" id="GO:0004553">
    <property type="term" value="F:hydrolase activity, hydrolyzing O-glycosyl compounds"/>
    <property type="evidence" value="ECO:0007669"/>
    <property type="project" value="InterPro"/>
</dbReference>
<keyword evidence="1" id="KW-0378">Hydrolase</keyword>
<sequence length="271" mass="31741">DLVVKGGCKWIKRLFEWDYIEPAKGEYPWIERWDIMAQKAQEVGLQITGMLVYSPRWCTTAPQSKWGTQGARMYPPADLDEWANFVRFVVERYKGTIRHWEAWNEPNSSYFMGSVGQYVELLKATYQAAKEADPDCKIIWNTGGLDFNFIEAVYRSGGIPYFDVQGVHGYLYWGEMDRVRRLRLLMEQYGIGDREIWSTEEGWSAMEWWDPRTENFGAAQVMQRYTEAIAMKRWGFKRDMWLTAVDGVGSPQHDLWYGDLTPRPLYVAYAV</sequence>
<organism evidence="5">
    <name type="scientific">marine sediment metagenome</name>
    <dbReference type="NCBI Taxonomy" id="412755"/>
    <lineage>
        <taxon>unclassified sequences</taxon>
        <taxon>metagenomes</taxon>
        <taxon>ecological metagenomes</taxon>
    </lineage>
</organism>
<comment type="caution">
    <text evidence="5">The sequence shown here is derived from an EMBL/GenBank/DDBJ whole genome shotgun (WGS) entry which is preliminary data.</text>
</comment>
<dbReference type="Gene3D" id="3.20.20.80">
    <property type="entry name" value="Glycosidases"/>
    <property type="match status" value="1"/>
</dbReference>
<dbReference type="InterPro" id="IPR017853">
    <property type="entry name" value="GH"/>
</dbReference>
<proteinExistence type="predicted"/>